<sequence>MRLLSNNKKFDIKAVKTDLDEDELRLVYNFLVSFFIGMLKRVKPKDLEQFINNN</sequence>
<accession>X1F5D2</accession>
<comment type="caution">
    <text evidence="1">The sequence shown here is derived from an EMBL/GenBank/DDBJ whole genome shotgun (WGS) entry which is preliminary data.</text>
</comment>
<gene>
    <name evidence="1" type="ORF">S03H2_26198</name>
</gene>
<reference evidence="1" key="1">
    <citation type="journal article" date="2014" name="Front. Microbiol.">
        <title>High frequency of phylogenetically diverse reductive dehalogenase-homologous genes in deep subseafloor sedimentary metagenomes.</title>
        <authorList>
            <person name="Kawai M."/>
            <person name="Futagami T."/>
            <person name="Toyoda A."/>
            <person name="Takaki Y."/>
            <person name="Nishi S."/>
            <person name="Hori S."/>
            <person name="Arai W."/>
            <person name="Tsubouchi T."/>
            <person name="Morono Y."/>
            <person name="Uchiyama I."/>
            <person name="Ito T."/>
            <person name="Fujiyama A."/>
            <person name="Inagaki F."/>
            <person name="Takami H."/>
        </authorList>
    </citation>
    <scope>NUCLEOTIDE SEQUENCE</scope>
    <source>
        <strain evidence="1">Expedition CK06-06</strain>
    </source>
</reference>
<dbReference type="EMBL" id="BARU01015091">
    <property type="protein sequence ID" value="GAH40147.1"/>
    <property type="molecule type" value="Genomic_DNA"/>
</dbReference>
<evidence type="ECO:0000313" key="1">
    <source>
        <dbReference type="EMBL" id="GAH40147.1"/>
    </source>
</evidence>
<name>X1F5D2_9ZZZZ</name>
<protein>
    <submittedName>
        <fullName evidence="1">Uncharacterized protein</fullName>
    </submittedName>
</protein>
<proteinExistence type="predicted"/>
<organism evidence="1">
    <name type="scientific">marine sediment metagenome</name>
    <dbReference type="NCBI Taxonomy" id="412755"/>
    <lineage>
        <taxon>unclassified sequences</taxon>
        <taxon>metagenomes</taxon>
        <taxon>ecological metagenomes</taxon>
    </lineage>
</organism>
<dbReference type="AlphaFoldDB" id="X1F5D2"/>
<feature type="non-terminal residue" evidence="1">
    <location>
        <position position="54"/>
    </location>
</feature>